<evidence type="ECO:0000259" key="10">
    <source>
        <dbReference type="PROSITE" id="PS50928"/>
    </source>
</evidence>
<comment type="subcellular location">
    <subcellularLocation>
        <location evidence="1">Cell membrane</location>
        <topology evidence="1">Multi-pass membrane protein</topology>
    </subcellularLocation>
</comment>
<evidence type="ECO:0000256" key="6">
    <source>
        <dbReference type="ARBA" id="ARBA00023032"/>
    </source>
</evidence>
<dbReference type="Gene3D" id="1.10.3720.10">
    <property type="entry name" value="MetI-like"/>
    <property type="match status" value="1"/>
</dbReference>
<evidence type="ECO:0000256" key="9">
    <source>
        <dbReference type="SAM" id="Phobius"/>
    </source>
</evidence>
<accession>A0ABS8CDJ8</accession>
<dbReference type="InterPro" id="IPR011866">
    <property type="entry name" value="CysW_permease"/>
</dbReference>
<dbReference type="PANTHER" id="PTHR30406">
    <property type="entry name" value="SULFATE TRANSPORT SYSTEM PERMEASE PROTEIN"/>
    <property type="match status" value="1"/>
</dbReference>
<dbReference type="PROSITE" id="PS50928">
    <property type="entry name" value="ABC_TM1"/>
    <property type="match status" value="1"/>
</dbReference>
<dbReference type="EMBL" id="JACDXW010000005">
    <property type="protein sequence ID" value="MCB5364110.1"/>
    <property type="molecule type" value="Genomic_DNA"/>
</dbReference>
<gene>
    <name evidence="11" type="primary">cysW</name>
    <name evidence="11" type="ORF">H0484_10175</name>
</gene>
<dbReference type="NCBIfam" id="TIGR02140">
    <property type="entry name" value="permease_CysW"/>
    <property type="match status" value="1"/>
</dbReference>
<dbReference type="Pfam" id="PF00528">
    <property type="entry name" value="BPD_transp_1"/>
    <property type="match status" value="1"/>
</dbReference>
<dbReference type="Proteomes" id="UP000776983">
    <property type="component" value="Unassembled WGS sequence"/>
</dbReference>
<sequence>MIARRPTSWHQWLIIALALFLTTLLLVIPLALIFSKVIEGGWSLLVQNLQEDYMLHAIGLTLFVAVLTVPINMIFGILLAWCVTHYDFRGKRLLTTIVDIPFAVSPVVAGLCYLVVYGVESSFGQWLSAHNLQLMFAWPGILMVTIFVTVPYVARVLIPLMQAQGSDEEAAALCLGASGFQIFRHVTLPNIKWGLLYGVVLTNARAVGEFGAVSVVSGTIMNQTLTLSLLVDQLNNDYKTAAAFTAAALLAAIAMITVLLKNIMEWRMRVSQAKAAEEAGAVFASRQ</sequence>
<dbReference type="InterPro" id="IPR000515">
    <property type="entry name" value="MetI-like"/>
</dbReference>
<keyword evidence="5 9" id="KW-1133">Transmembrane helix</keyword>
<comment type="subunit">
    <text evidence="2">The complex is composed of two ATP-binding proteins (CysA), two transmembrane proteins (CysT and CysW) and a solute-binding protein (CysP).</text>
</comment>
<evidence type="ECO:0000256" key="7">
    <source>
        <dbReference type="ARBA" id="ARBA00023136"/>
    </source>
</evidence>
<evidence type="ECO:0000256" key="4">
    <source>
        <dbReference type="ARBA" id="ARBA00022692"/>
    </source>
</evidence>
<reference evidence="11 12" key="1">
    <citation type="submission" date="2020-07" db="EMBL/GenBank/DDBJ databases">
        <title>Pusillimonas sp. nov., isolated from poultry manure in Taiwan.</title>
        <authorList>
            <person name="Lin S.-Y."/>
            <person name="Tang Y.-S."/>
            <person name="Young C.-C."/>
        </authorList>
    </citation>
    <scope>NUCLEOTIDE SEQUENCE [LARGE SCALE GENOMIC DNA]</scope>
    <source>
        <strain evidence="11 12">CC-YST705</strain>
    </source>
</reference>
<proteinExistence type="predicted"/>
<dbReference type="NCBIfam" id="TIGR00969">
    <property type="entry name" value="3a0106s02"/>
    <property type="match status" value="1"/>
</dbReference>
<feature type="transmembrane region" description="Helical" evidence="9">
    <location>
        <begin position="93"/>
        <end position="116"/>
    </location>
</feature>
<protein>
    <submittedName>
        <fullName evidence="11">Sulfate ABC transporter permease subunit CysW</fullName>
    </submittedName>
</protein>
<dbReference type="CDD" id="cd06261">
    <property type="entry name" value="TM_PBP2"/>
    <property type="match status" value="1"/>
</dbReference>
<dbReference type="SUPFAM" id="SSF161098">
    <property type="entry name" value="MetI-like"/>
    <property type="match status" value="1"/>
</dbReference>
<keyword evidence="6" id="KW-0764">Sulfate transport</keyword>
<dbReference type="InterPro" id="IPR035906">
    <property type="entry name" value="MetI-like_sf"/>
</dbReference>
<dbReference type="RefSeq" id="WP_226954501.1">
    <property type="nucleotide sequence ID" value="NZ_JACDXW010000005.1"/>
</dbReference>
<keyword evidence="3" id="KW-0813">Transport</keyword>
<evidence type="ECO:0000313" key="12">
    <source>
        <dbReference type="Proteomes" id="UP000776983"/>
    </source>
</evidence>
<comment type="caution">
    <text evidence="11">The sequence shown here is derived from an EMBL/GenBank/DDBJ whole genome shotgun (WGS) entry which is preliminary data.</text>
</comment>
<feature type="transmembrane region" description="Helical" evidence="9">
    <location>
        <begin position="12"/>
        <end position="34"/>
    </location>
</feature>
<evidence type="ECO:0000256" key="8">
    <source>
        <dbReference type="ARBA" id="ARBA00025323"/>
    </source>
</evidence>
<feature type="transmembrane region" description="Helical" evidence="9">
    <location>
        <begin position="136"/>
        <end position="154"/>
    </location>
</feature>
<comment type="function">
    <text evidence="8">Part of the ABC transporter complex CysAWTP (TC 3.A.1.6.1) involved in sulfate/thiosulfate import. Probably responsible for the translocation of the substrate across the membrane.</text>
</comment>
<evidence type="ECO:0000256" key="3">
    <source>
        <dbReference type="ARBA" id="ARBA00022448"/>
    </source>
</evidence>
<evidence type="ECO:0000256" key="2">
    <source>
        <dbReference type="ARBA" id="ARBA00011779"/>
    </source>
</evidence>
<organism evidence="11 12">
    <name type="scientific">Mesopusillimonas faecipullorum</name>
    <dbReference type="NCBI Taxonomy" id="2755040"/>
    <lineage>
        <taxon>Bacteria</taxon>
        <taxon>Pseudomonadati</taxon>
        <taxon>Pseudomonadota</taxon>
        <taxon>Betaproteobacteria</taxon>
        <taxon>Burkholderiales</taxon>
        <taxon>Alcaligenaceae</taxon>
        <taxon>Mesopusillimonas</taxon>
    </lineage>
</organism>
<evidence type="ECO:0000313" key="11">
    <source>
        <dbReference type="EMBL" id="MCB5364110.1"/>
    </source>
</evidence>
<dbReference type="PANTHER" id="PTHR30406:SF9">
    <property type="entry name" value="SULFATE TRANSPORT SYSTEM PERMEASE PROTEIN CYSW"/>
    <property type="match status" value="1"/>
</dbReference>
<keyword evidence="7 9" id="KW-0472">Membrane</keyword>
<keyword evidence="4 9" id="KW-0812">Transmembrane</keyword>
<evidence type="ECO:0000256" key="1">
    <source>
        <dbReference type="ARBA" id="ARBA00004651"/>
    </source>
</evidence>
<evidence type="ECO:0000256" key="5">
    <source>
        <dbReference type="ARBA" id="ARBA00022989"/>
    </source>
</evidence>
<feature type="transmembrane region" description="Helical" evidence="9">
    <location>
        <begin position="194"/>
        <end position="221"/>
    </location>
</feature>
<name>A0ABS8CDJ8_9BURK</name>
<feature type="transmembrane region" description="Helical" evidence="9">
    <location>
        <begin position="54"/>
        <end position="81"/>
    </location>
</feature>
<feature type="transmembrane region" description="Helical" evidence="9">
    <location>
        <begin position="241"/>
        <end position="260"/>
    </location>
</feature>
<dbReference type="InterPro" id="IPR005667">
    <property type="entry name" value="Sulph_transpt2"/>
</dbReference>
<keyword evidence="12" id="KW-1185">Reference proteome</keyword>
<feature type="domain" description="ABC transmembrane type-1" evidence="10">
    <location>
        <begin position="58"/>
        <end position="265"/>
    </location>
</feature>